<comment type="caution">
    <text evidence="1">The sequence shown here is derived from an EMBL/GenBank/DDBJ whole genome shotgun (WGS) entry which is preliminary data.</text>
</comment>
<dbReference type="Pfam" id="PF04463">
    <property type="entry name" value="2-thiour_desulf"/>
    <property type="match status" value="1"/>
</dbReference>
<evidence type="ECO:0000313" key="1">
    <source>
        <dbReference type="EMBL" id="MBZ0159632.1"/>
    </source>
</evidence>
<dbReference type="PANTHER" id="PTHR30087:SF1">
    <property type="entry name" value="HYPOTHETICAL CYTOSOLIC PROTEIN"/>
    <property type="match status" value="1"/>
</dbReference>
<evidence type="ECO:0000313" key="2">
    <source>
        <dbReference type="Proteomes" id="UP001197609"/>
    </source>
</evidence>
<dbReference type="Proteomes" id="UP001197609">
    <property type="component" value="Unassembled WGS sequence"/>
</dbReference>
<reference evidence="1 2" key="1">
    <citation type="journal article" date="2021" name="bioRxiv">
        <title>Unraveling nitrogen, sulfur and carbon metabolic pathways and microbial community transcriptional responses to substrate deprivation and toxicity stresses in a bioreactor mimicking anoxic brackish coastal sediment conditions.</title>
        <authorList>
            <person name="Martins P.D."/>
            <person name="Echeveste M.J."/>
            <person name="Arshad A."/>
            <person name="Kurth J."/>
            <person name="Ouboter H."/>
            <person name="Jetten M.S.M."/>
            <person name="Welte C.U."/>
        </authorList>
    </citation>
    <scope>NUCLEOTIDE SEQUENCE [LARGE SCALE GENOMIC DNA]</scope>
    <source>
        <strain evidence="1">MAG_38</strain>
    </source>
</reference>
<proteinExistence type="predicted"/>
<protein>
    <submittedName>
        <fullName evidence="1">DUF523 domain-containing protein</fullName>
    </submittedName>
</protein>
<dbReference type="PANTHER" id="PTHR30087">
    <property type="entry name" value="INNER MEMBRANE PROTEIN"/>
    <property type="match status" value="1"/>
</dbReference>
<gene>
    <name evidence="1" type="ORF">K8G79_05800</name>
</gene>
<accession>A0AAJ1AK25</accession>
<dbReference type="InterPro" id="IPR007553">
    <property type="entry name" value="2-thiour_desulf"/>
</dbReference>
<dbReference type="AlphaFoldDB" id="A0AAJ1AK25"/>
<name>A0AAJ1AK25_9BACT</name>
<dbReference type="EMBL" id="JAIOIU010000068">
    <property type="protein sequence ID" value="MBZ0159632.1"/>
    <property type="molecule type" value="Genomic_DNA"/>
</dbReference>
<organism evidence="1 2">
    <name type="scientific">Candidatus Methylomirabilis tolerans</name>
    <dbReference type="NCBI Taxonomy" id="3123416"/>
    <lineage>
        <taxon>Bacteria</taxon>
        <taxon>Candidatus Methylomirabilota</taxon>
        <taxon>Candidatus Methylomirabilia</taxon>
        <taxon>Candidatus Methylomirabilales</taxon>
        <taxon>Candidatus Methylomirabilaceae</taxon>
        <taxon>Candidatus Methylomirabilis</taxon>
    </lineage>
</organism>
<sequence length="168" mass="18302">MHRVLVSACLLGERVRHNGEHKQSHDSVLQRWLREGRVVPFCPEVAGGLPVPRPAAEIAEAAGGLSVLLGTGRVLDLNARDVSAFFVAGAQQALEFARLESIRVAILKEGSPSCGTTFVYDGTFTSRRVPGQGVTAALLRQTGIQVLNEFQFEEADRLLTQLPQERRS</sequence>